<evidence type="ECO:0000256" key="1">
    <source>
        <dbReference type="SAM" id="Phobius"/>
    </source>
</evidence>
<name>A0A178MW00_9PROT</name>
<dbReference type="Proteomes" id="UP000078543">
    <property type="component" value="Unassembled WGS sequence"/>
</dbReference>
<dbReference type="Pfam" id="PF20398">
    <property type="entry name" value="DUF6691"/>
    <property type="match status" value="1"/>
</dbReference>
<evidence type="ECO:0000313" key="3">
    <source>
        <dbReference type="Proteomes" id="UP000078543"/>
    </source>
</evidence>
<organism evidence="2 3">
    <name type="scientific">Magnetospirillum moscoviense</name>
    <dbReference type="NCBI Taxonomy" id="1437059"/>
    <lineage>
        <taxon>Bacteria</taxon>
        <taxon>Pseudomonadati</taxon>
        <taxon>Pseudomonadota</taxon>
        <taxon>Alphaproteobacteria</taxon>
        <taxon>Rhodospirillales</taxon>
        <taxon>Rhodospirillaceae</taxon>
        <taxon>Magnetospirillum</taxon>
    </lineage>
</organism>
<proteinExistence type="predicted"/>
<comment type="caution">
    <text evidence="2">The sequence shown here is derived from an EMBL/GenBank/DDBJ whole genome shotgun (WGS) entry which is preliminary data.</text>
</comment>
<sequence length="144" mass="14832">MRQGLSSYIAGLLFGVGLIVSGMADPANVIGFFDVFGTWNPTLALVMAGGLAVTFLGYRYCLKRSGPLCAATYQLPGGTRIDSRLITGSAIFGLGWGLAGYCPGPAFVAAAGGMVEAAAFASAMLGGMLAWRMVELARDQRVGA</sequence>
<accession>A0A178MW00</accession>
<evidence type="ECO:0008006" key="4">
    <source>
        <dbReference type="Google" id="ProtNLM"/>
    </source>
</evidence>
<keyword evidence="3" id="KW-1185">Reference proteome</keyword>
<gene>
    <name evidence="2" type="ORF">A6A05_08430</name>
</gene>
<keyword evidence="1" id="KW-0812">Transmembrane</keyword>
<dbReference type="EMBL" id="LWQU01000112">
    <property type="protein sequence ID" value="OAN54381.1"/>
    <property type="molecule type" value="Genomic_DNA"/>
</dbReference>
<feature type="transmembrane region" description="Helical" evidence="1">
    <location>
        <begin position="107"/>
        <end position="131"/>
    </location>
</feature>
<protein>
    <recommendedName>
        <fullName evidence="4">Transporter</fullName>
    </recommendedName>
</protein>
<keyword evidence="1" id="KW-1133">Transmembrane helix</keyword>
<reference evidence="2 3" key="1">
    <citation type="submission" date="2016-04" db="EMBL/GenBank/DDBJ databases">
        <title>Draft genome sequence of freshwater magnetotactic bacteria Magnetospirillum marisnigri SP-1 and Magnetospirillum moscoviense BB-1.</title>
        <authorList>
            <person name="Koziaeva V."/>
            <person name="Dziuba M.V."/>
            <person name="Ivanov T.M."/>
            <person name="Kuznetsov B."/>
            <person name="Grouzdev D.S."/>
        </authorList>
    </citation>
    <scope>NUCLEOTIDE SEQUENCE [LARGE SCALE GENOMIC DNA]</scope>
    <source>
        <strain evidence="2 3">BB-1</strain>
    </source>
</reference>
<feature type="transmembrane region" description="Helical" evidence="1">
    <location>
        <begin position="42"/>
        <end position="62"/>
    </location>
</feature>
<feature type="transmembrane region" description="Helical" evidence="1">
    <location>
        <begin position="83"/>
        <end position="101"/>
    </location>
</feature>
<dbReference type="RefSeq" id="WP_068498342.1">
    <property type="nucleotide sequence ID" value="NZ_LWQU01000112.1"/>
</dbReference>
<dbReference type="InterPro" id="IPR046513">
    <property type="entry name" value="DUF6691"/>
</dbReference>
<dbReference type="OrthoDB" id="9790409at2"/>
<keyword evidence="1" id="KW-0472">Membrane</keyword>
<evidence type="ECO:0000313" key="2">
    <source>
        <dbReference type="EMBL" id="OAN54381.1"/>
    </source>
</evidence>
<dbReference type="STRING" id="1437059.A6A05_08430"/>
<dbReference type="AlphaFoldDB" id="A0A178MW00"/>